<accession>A0A0E9UQW8</accession>
<dbReference type="AlphaFoldDB" id="A0A0E9UQW8"/>
<organism evidence="1">
    <name type="scientific">Anguilla anguilla</name>
    <name type="common">European freshwater eel</name>
    <name type="synonym">Muraena anguilla</name>
    <dbReference type="NCBI Taxonomy" id="7936"/>
    <lineage>
        <taxon>Eukaryota</taxon>
        <taxon>Metazoa</taxon>
        <taxon>Chordata</taxon>
        <taxon>Craniata</taxon>
        <taxon>Vertebrata</taxon>
        <taxon>Euteleostomi</taxon>
        <taxon>Actinopterygii</taxon>
        <taxon>Neopterygii</taxon>
        <taxon>Teleostei</taxon>
        <taxon>Anguilliformes</taxon>
        <taxon>Anguillidae</taxon>
        <taxon>Anguilla</taxon>
    </lineage>
</organism>
<reference evidence="1" key="2">
    <citation type="journal article" date="2015" name="Fish Shellfish Immunol.">
        <title>Early steps in the European eel (Anguilla anguilla)-Vibrio vulnificus interaction in the gills: Role of the RtxA13 toxin.</title>
        <authorList>
            <person name="Callol A."/>
            <person name="Pajuelo D."/>
            <person name="Ebbesson L."/>
            <person name="Teles M."/>
            <person name="MacKenzie S."/>
            <person name="Amaro C."/>
        </authorList>
    </citation>
    <scope>NUCLEOTIDE SEQUENCE</scope>
</reference>
<name>A0A0E9UQW8_ANGAN</name>
<proteinExistence type="predicted"/>
<evidence type="ECO:0000313" key="1">
    <source>
        <dbReference type="EMBL" id="JAH68234.1"/>
    </source>
</evidence>
<sequence length="33" mass="4195">MQMRLFHYFTHDFCESDFYYTILLRNMTGTFHK</sequence>
<dbReference type="EMBL" id="GBXM01040343">
    <property type="protein sequence ID" value="JAH68234.1"/>
    <property type="molecule type" value="Transcribed_RNA"/>
</dbReference>
<protein>
    <submittedName>
        <fullName evidence="1">Uncharacterized protein</fullName>
    </submittedName>
</protein>
<reference evidence="1" key="1">
    <citation type="submission" date="2014-11" db="EMBL/GenBank/DDBJ databases">
        <authorList>
            <person name="Amaro Gonzalez C."/>
        </authorList>
    </citation>
    <scope>NUCLEOTIDE SEQUENCE</scope>
</reference>